<dbReference type="PANTHER" id="PTHR45947">
    <property type="entry name" value="SULFOQUINOVOSYL TRANSFERASE SQD2"/>
    <property type="match status" value="1"/>
</dbReference>
<keyword evidence="2" id="KW-0808">Transferase</keyword>
<dbReference type="Proteomes" id="UP000002257">
    <property type="component" value="Chromosome"/>
</dbReference>
<dbReference type="GO" id="GO:0016757">
    <property type="term" value="F:glycosyltransferase activity"/>
    <property type="evidence" value="ECO:0007669"/>
    <property type="project" value="InterPro"/>
</dbReference>
<dbReference type="CDD" id="cd03801">
    <property type="entry name" value="GT4_PimA-like"/>
    <property type="match status" value="1"/>
</dbReference>
<dbReference type="PANTHER" id="PTHR45947:SF3">
    <property type="entry name" value="SULFOQUINOVOSYL TRANSFERASE SQD2"/>
    <property type="match status" value="1"/>
</dbReference>
<dbReference type="EMBL" id="CP001280">
    <property type="protein sequence ID" value="ACK51535.1"/>
    <property type="molecule type" value="Genomic_DNA"/>
</dbReference>
<dbReference type="STRING" id="395965.Msil_2612"/>
<dbReference type="AlphaFoldDB" id="B8EQ45"/>
<dbReference type="eggNOG" id="COG0438">
    <property type="taxonomic scope" value="Bacteria"/>
</dbReference>
<accession>B8EQ45</accession>
<organism evidence="2 3">
    <name type="scientific">Methylocella silvestris (strain DSM 15510 / CIP 108128 / LMG 27833 / NCIMB 13906 / BL2)</name>
    <dbReference type="NCBI Taxonomy" id="395965"/>
    <lineage>
        <taxon>Bacteria</taxon>
        <taxon>Pseudomonadati</taxon>
        <taxon>Pseudomonadota</taxon>
        <taxon>Alphaproteobacteria</taxon>
        <taxon>Hyphomicrobiales</taxon>
        <taxon>Beijerinckiaceae</taxon>
        <taxon>Methylocella</taxon>
    </lineage>
</organism>
<evidence type="ECO:0000313" key="2">
    <source>
        <dbReference type="EMBL" id="ACK51535.1"/>
    </source>
</evidence>
<dbReference type="SUPFAM" id="SSF53756">
    <property type="entry name" value="UDP-Glycosyltransferase/glycogen phosphorylase"/>
    <property type="match status" value="1"/>
</dbReference>
<evidence type="ECO:0000313" key="3">
    <source>
        <dbReference type="Proteomes" id="UP000002257"/>
    </source>
</evidence>
<dbReference type="OrthoDB" id="9781738at2"/>
<gene>
    <name evidence="2" type="ordered locus">Msil_2612</name>
</gene>
<sequence length="407" mass="44491">MSGDPQDNPPNFGRVVGSHVLKVALSTIGKFHTFDLARELYARAALAGVLTGYPRFKLKNEGVPPELIHSFSLLHGAYMAFPWKDRLPDKAMLQWEWLDAETFASYAAWKLPPCDVYVGLSGSALKAGKLAHKRGARYVCDRGSTHIRAQDQILTEEFGRWGFPSHPVDARVIAAEEAEYEEADLITVPSSFVYRTFLSQGVPAQKLRKLSYGVNLKRFEPAGAPAEGRFDVLFVGGMSLRKGLPYLAAAFQQVRHPAKSLTFVGSTSAPVIDLLKQRKLWPQEAQAIGHVPQTELKTLMSRSHVMVLPSVEEGLAMVLAQTMACGCPILATPNTGAEDIVTDGVEGFIVPARDVDALAEKMQFLADNPEARSAMGARALARMQGFGGWRQYGDEAMAIYSELAAAK</sequence>
<dbReference type="Pfam" id="PF00534">
    <property type="entry name" value="Glycos_transf_1"/>
    <property type="match status" value="1"/>
</dbReference>
<dbReference type="Gene3D" id="3.40.50.2000">
    <property type="entry name" value="Glycogen Phosphorylase B"/>
    <property type="match status" value="2"/>
</dbReference>
<dbReference type="HOGENOM" id="CLU_009583_37_1_5"/>
<proteinExistence type="predicted"/>
<name>B8EQ45_METSB</name>
<keyword evidence="3" id="KW-1185">Reference proteome</keyword>
<dbReference type="KEGG" id="msl:Msil_2612"/>
<protein>
    <submittedName>
        <fullName evidence="2">Glycosyl transferase group 1</fullName>
    </submittedName>
</protein>
<evidence type="ECO:0000259" key="1">
    <source>
        <dbReference type="Pfam" id="PF00534"/>
    </source>
</evidence>
<dbReference type="InterPro" id="IPR001296">
    <property type="entry name" value="Glyco_trans_1"/>
</dbReference>
<dbReference type="CAZy" id="GT4">
    <property type="family name" value="Glycosyltransferase Family 4"/>
</dbReference>
<feature type="domain" description="Glycosyl transferase family 1" evidence="1">
    <location>
        <begin position="224"/>
        <end position="379"/>
    </location>
</feature>
<dbReference type="InterPro" id="IPR050194">
    <property type="entry name" value="Glycosyltransferase_grp1"/>
</dbReference>
<reference evidence="2 3" key="1">
    <citation type="journal article" date="2010" name="J. Bacteriol.">
        <title>Complete genome sequence of the aerobic facultative methanotroph Methylocella silvestris BL2.</title>
        <authorList>
            <person name="Chen Y."/>
            <person name="Crombie A."/>
            <person name="Rahman M.T."/>
            <person name="Dedysh S.N."/>
            <person name="Liesack W."/>
            <person name="Stott M.B."/>
            <person name="Alam M."/>
            <person name="Theisen A.R."/>
            <person name="Murrell J.C."/>
            <person name="Dunfield P.F."/>
        </authorList>
    </citation>
    <scope>NUCLEOTIDE SEQUENCE [LARGE SCALE GENOMIC DNA]</scope>
    <source>
        <strain evidence="3">DSM 15510 / CIP 108128 / LMG 27833 / NCIMB 13906 / BL2</strain>
    </source>
</reference>